<feature type="compositionally biased region" description="Polar residues" evidence="1">
    <location>
        <begin position="69"/>
        <end position="78"/>
    </location>
</feature>
<evidence type="ECO:0000313" key="3">
    <source>
        <dbReference type="Proteomes" id="UP000712600"/>
    </source>
</evidence>
<name>A0A8S9SL97_BRACR</name>
<accession>A0A8S9SL97</accession>
<gene>
    <name evidence="2" type="ORF">F2Q69_00039111</name>
</gene>
<evidence type="ECO:0000313" key="2">
    <source>
        <dbReference type="EMBL" id="KAF3601599.1"/>
    </source>
</evidence>
<dbReference type="Proteomes" id="UP000712600">
    <property type="component" value="Unassembled WGS sequence"/>
</dbReference>
<dbReference type="AlphaFoldDB" id="A0A8S9SL97"/>
<comment type="caution">
    <text evidence="2">The sequence shown here is derived from an EMBL/GenBank/DDBJ whole genome shotgun (WGS) entry which is preliminary data.</text>
</comment>
<feature type="region of interest" description="Disordered" evidence="1">
    <location>
        <begin position="69"/>
        <end position="173"/>
    </location>
</feature>
<proteinExistence type="predicted"/>
<feature type="region of interest" description="Disordered" evidence="1">
    <location>
        <begin position="32"/>
        <end position="57"/>
    </location>
</feature>
<organism evidence="2 3">
    <name type="scientific">Brassica cretica</name>
    <name type="common">Mustard</name>
    <dbReference type="NCBI Taxonomy" id="69181"/>
    <lineage>
        <taxon>Eukaryota</taxon>
        <taxon>Viridiplantae</taxon>
        <taxon>Streptophyta</taxon>
        <taxon>Embryophyta</taxon>
        <taxon>Tracheophyta</taxon>
        <taxon>Spermatophyta</taxon>
        <taxon>Magnoliopsida</taxon>
        <taxon>eudicotyledons</taxon>
        <taxon>Gunneridae</taxon>
        <taxon>Pentapetalae</taxon>
        <taxon>rosids</taxon>
        <taxon>malvids</taxon>
        <taxon>Brassicales</taxon>
        <taxon>Brassicaceae</taxon>
        <taxon>Brassiceae</taxon>
        <taxon>Brassica</taxon>
    </lineage>
</organism>
<dbReference type="EMBL" id="QGKX02000004">
    <property type="protein sequence ID" value="KAF3601599.1"/>
    <property type="molecule type" value="Genomic_DNA"/>
</dbReference>
<evidence type="ECO:0000256" key="1">
    <source>
        <dbReference type="SAM" id="MobiDB-lite"/>
    </source>
</evidence>
<reference evidence="2" key="1">
    <citation type="submission" date="2019-12" db="EMBL/GenBank/DDBJ databases">
        <title>Genome sequencing and annotation of Brassica cretica.</title>
        <authorList>
            <person name="Studholme D.J."/>
            <person name="Sarris P."/>
        </authorList>
    </citation>
    <scope>NUCLEOTIDE SEQUENCE</scope>
    <source>
        <strain evidence="2">PFS-109/04</strain>
        <tissue evidence="2">Leaf</tissue>
    </source>
</reference>
<sequence length="195" mass="21312">MVKAAIVRENNDDQHLELAVICSQERTPISARLGPRNVEPSSQDRVPVADRLGPTNNETMEMEPLAYTTVKQRSTRAPNTERLGHVPVENATTGDLSAKEPTLGGKRKLGRPPGSRNTTQNMGPAPESSSRKRKARAEKSPTGRKTTAPDTVRPRKVSKTAKNRRSTPRAARHLEPLPITPIVSYNNLLFSAPGV</sequence>
<feature type="compositionally biased region" description="Basic residues" evidence="1">
    <location>
        <begin position="154"/>
        <end position="171"/>
    </location>
</feature>
<protein>
    <submittedName>
        <fullName evidence="2">Uncharacterized protein</fullName>
    </submittedName>
</protein>